<dbReference type="Pfam" id="PF00288">
    <property type="entry name" value="GHMP_kinases_N"/>
    <property type="match status" value="1"/>
</dbReference>
<dbReference type="InterPro" id="IPR006204">
    <property type="entry name" value="GHMP_kinase_N_dom"/>
</dbReference>
<dbReference type="InterPro" id="IPR014721">
    <property type="entry name" value="Ribsml_uS5_D2-typ_fold_subgr"/>
</dbReference>
<dbReference type="GO" id="GO:0005524">
    <property type="term" value="F:ATP binding"/>
    <property type="evidence" value="ECO:0007669"/>
    <property type="project" value="InterPro"/>
</dbReference>
<dbReference type="STRING" id="574376.BAMA_00635"/>
<feature type="domain" description="GHMP kinase N-terminal" evidence="2">
    <location>
        <begin position="74"/>
        <end position="134"/>
    </location>
</feature>
<dbReference type="GO" id="GO:0016301">
    <property type="term" value="F:kinase activity"/>
    <property type="evidence" value="ECO:0007669"/>
    <property type="project" value="UniProtKB-KW"/>
</dbReference>
<dbReference type="Gene3D" id="3.30.230.10">
    <property type="match status" value="1"/>
</dbReference>
<proteinExistence type="predicted"/>
<keyword evidence="1 3" id="KW-0808">Transferase</keyword>
<organism evidence="3 4">
    <name type="scientific">Bacillus manliponensis</name>
    <dbReference type="NCBI Taxonomy" id="574376"/>
    <lineage>
        <taxon>Bacteria</taxon>
        <taxon>Bacillati</taxon>
        <taxon>Bacillota</taxon>
        <taxon>Bacilli</taxon>
        <taxon>Bacillales</taxon>
        <taxon>Bacillaceae</taxon>
        <taxon>Bacillus</taxon>
        <taxon>Bacillus cereus group</taxon>
    </lineage>
</organism>
<dbReference type="InterPro" id="IPR012363">
    <property type="entry name" value="PduX"/>
</dbReference>
<keyword evidence="1 3" id="KW-0418">Kinase</keyword>
<dbReference type="EMBL" id="JOTN01000001">
    <property type="protein sequence ID" value="KEK21310.1"/>
    <property type="molecule type" value="Genomic_DNA"/>
</dbReference>
<dbReference type="SUPFAM" id="SSF54211">
    <property type="entry name" value="Ribosomal protein S5 domain 2-like"/>
    <property type="match status" value="1"/>
</dbReference>
<dbReference type="eggNOG" id="COG4542">
    <property type="taxonomic scope" value="Bacteria"/>
</dbReference>
<dbReference type="InterPro" id="IPR020568">
    <property type="entry name" value="Ribosomal_Su5_D2-typ_SF"/>
</dbReference>
<name>A0A073K486_9BACI</name>
<evidence type="ECO:0000313" key="4">
    <source>
        <dbReference type="Proteomes" id="UP000027822"/>
    </source>
</evidence>
<gene>
    <name evidence="3" type="ORF">BAMA_00635</name>
</gene>
<evidence type="ECO:0000313" key="3">
    <source>
        <dbReference type="EMBL" id="KEK21310.1"/>
    </source>
</evidence>
<evidence type="ECO:0000256" key="1">
    <source>
        <dbReference type="ARBA" id="ARBA00022777"/>
    </source>
</evidence>
<comment type="caution">
    <text evidence="3">The sequence shown here is derived from an EMBL/GenBank/DDBJ whole genome shotgun (WGS) entry which is preliminary data.</text>
</comment>
<dbReference type="PIRSF" id="PIRSF033887">
    <property type="entry name" value="PduX"/>
    <property type="match status" value="1"/>
</dbReference>
<dbReference type="AlphaFoldDB" id="A0A073K486"/>
<protein>
    <submittedName>
        <fullName evidence="3">Kinase</fullName>
    </submittedName>
</protein>
<reference evidence="3 4" key="1">
    <citation type="submission" date="2014-06" db="EMBL/GenBank/DDBJ databases">
        <title>Draft genome sequence of Bacillus manliponensis JCM 15802 (MCCC 1A00708).</title>
        <authorList>
            <person name="Lai Q."/>
            <person name="Liu Y."/>
            <person name="Shao Z."/>
        </authorList>
    </citation>
    <scope>NUCLEOTIDE SEQUENCE [LARGE SCALE GENOMIC DNA]</scope>
    <source>
        <strain evidence="3 4">JCM 15802</strain>
    </source>
</reference>
<sequence length="298" mass="33340">MLKKRKTVVTNKGRGKACGTFGELLQGVLPNNRDFLVTLPIQRYSQCEFFSTPHLKELSIYPSNQTKSLKLAKRILQFFDLPVRGHIRMQSDITHGKGLASSSADMVAVARAIESCFKIKIPASILEMLLREIEPTDGVMYPGIVSFYHKEVKLKEWIAECPPLTILAIDEGGQIDTVAFNGLPKPFTSTEKQEYQMLLDDMLSALRNHDLHTVGRVTTRSAELNQKLHKKETLEKMRTICEEIGGLGIVTAHSGTYIGILISKEDASYLEKVSNGLLKIKELGYPTEIFHTISSSFL</sequence>
<accession>A0A073K486</accession>
<keyword evidence="4" id="KW-1185">Reference proteome</keyword>
<dbReference type="Proteomes" id="UP000027822">
    <property type="component" value="Unassembled WGS sequence"/>
</dbReference>
<evidence type="ECO:0000259" key="2">
    <source>
        <dbReference type="Pfam" id="PF00288"/>
    </source>
</evidence>